<dbReference type="Gene3D" id="3.90.1150.190">
    <property type="entry name" value="SLED domain"/>
    <property type="match status" value="1"/>
</dbReference>
<dbReference type="SMART" id="SM00561">
    <property type="entry name" value="MBT"/>
    <property type="match status" value="4"/>
</dbReference>
<dbReference type="GeneTree" id="ENSGT00940000158123"/>
<feature type="repeat" description="MBT" evidence="5">
    <location>
        <begin position="337"/>
        <end position="434"/>
    </location>
</feature>
<dbReference type="Gene3D" id="1.10.150.50">
    <property type="entry name" value="Transcription Factor, Ets-1"/>
    <property type="match status" value="1"/>
</dbReference>
<reference evidence="8" key="1">
    <citation type="submission" date="2019-06" db="EMBL/GenBank/DDBJ databases">
        <authorList>
            <consortium name="Wellcome Sanger Institute Data Sharing"/>
        </authorList>
    </citation>
    <scope>NUCLEOTIDE SEQUENCE [LARGE SCALE GENOMIC DNA]</scope>
</reference>
<dbReference type="SMART" id="SM00454">
    <property type="entry name" value="SAM"/>
    <property type="match status" value="1"/>
</dbReference>
<keyword evidence="9" id="KW-1185">Reference proteome</keyword>
<evidence type="ECO:0000256" key="3">
    <source>
        <dbReference type="ARBA" id="ARBA00022737"/>
    </source>
</evidence>
<dbReference type="AlphaFoldDB" id="A0A667ZMD5"/>
<reference evidence="8" key="3">
    <citation type="submission" date="2025-09" db="UniProtKB">
        <authorList>
            <consortium name="Ensembl"/>
        </authorList>
    </citation>
    <scope>IDENTIFICATION</scope>
</reference>
<dbReference type="InterPro" id="IPR021987">
    <property type="entry name" value="SLED"/>
</dbReference>
<reference evidence="8" key="2">
    <citation type="submission" date="2025-08" db="UniProtKB">
        <authorList>
            <consortium name="Ensembl"/>
        </authorList>
    </citation>
    <scope>IDENTIFICATION</scope>
</reference>
<keyword evidence="4" id="KW-0539">Nucleus</keyword>
<dbReference type="InterPro" id="IPR038348">
    <property type="entry name" value="SLED_sf"/>
</dbReference>
<dbReference type="Proteomes" id="UP000472263">
    <property type="component" value="Chromosome 23"/>
</dbReference>
<dbReference type="Pfam" id="PF07647">
    <property type="entry name" value="SAM_2"/>
    <property type="match status" value="1"/>
</dbReference>
<keyword evidence="2" id="KW-0678">Repressor</keyword>
<evidence type="ECO:0000256" key="1">
    <source>
        <dbReference type="ARBA" id="ARBA00004123"/>
    </source>
</evidence>
<dbReference type="GO" id="GO:0042393">
    <property type="term" value="F:histone binding"/>
    <property type="evidence" value="ECO:0007669"/>
    <property type="project" value="InterPro"/>
</dbReference>
<dbReference type="PROSITE" id="PS51079">
    <property type="entry name" value="MBT"/>
    <property type="match status" value="4"/>
</dbReference>
<dbReference type="CDD" id="cd20112">
    <property type="entry name" value="MBT_SFMBT2_rpt1"/>
    <property type="match status" value="1"/>
</dbReference>
<protein>
    <submittedName>
        <fullName evidence="8">Scm like with four mbt domains 2</fullName>
    </submittedName>
</protein>
<evidence type="ECO:0000259" key="7">
    <source>
        <dbReference type="SMART" id="SM00454"/>
    </source>
</evidence>
<dbReference type="Pfam" id="PF02820">
    <property type="entry name" value="MBT"/>
    <property type="match status" value="4"/>
</dbReference>
<dbReference type="Gene3D" id="2.30.30.140">
    <property type="match status" value="4"/>
</dbReference>
<evidence type="ECO:0000313" key="8">
    <source>
        <dbReference type="Ensembl" id="ENSMMDP00005036929.1"/>
    </source>
</evidence>
<evidence type="ECO:0000256" key="4">
    <source>
        <dbReference type="ARBA" id="ARBA00023242"/>
    </source>
</evidence>
<dbReference type="Ensembl" id="ENSMMDT00005037723.1">
    <property type="protein sequence ID" value="ENSMMDP00005036929.1"/>
    <property type="gene ID" value="ENSMMDG00005017192.1"/>
</dbReference>
<dbReference type="SUPFAM" id="SSF47769">
    <property type="entry name" value="SAM/Pointed domain"/>
    <property type="match status" value="1"/>
</dbReference>
<dbReference type="GO" id="GO:0003682">
    <property type="term" value="F:chromatin binding"/>
    <property type="evidence" value="ECO:0007669"/>
    <property type="project" value="TreeGrafter"/>
</dbReference>
<dbReference type="CDD" id="cd09581">
    <property type="entry name" value="SAM_Scm-like-4MBT1_2"/>
    <property type="match status" value="1"/>
</dbReference>
<dbReference type="InterPro" id="IPR001660">
    <property type="entry name" value="SAM"/>
</dbReference>
<proteinExistence type="predicted"/>
<dbReference type="InterPro" id="IPR047353">
    <property type="entry name" value="MBT_SFMBT2_rpt1"/>
</dbReference>
<evidence type="ECO:0000256" key="2">
    <source>
        <dbReference type="ARBA" id="ARBA00022491"/>
    </source>
</evidence>
<comment type="subcellular location">
    <subcellularLocation>
        <location evidence="1">Nucleus</location>
    </subcellularLocation>
</comment>
<feature type="region of interest" description="Disordered" evidence="6">
    <location>
        <begin position="670"/>
        <end position="700"/>
    </location>
</feature>
<accession>A0A667ZMD5</accession>
<dbReference type="InterPro" id="IPR013761">
    <property type="entry name" value="SAM/pointed_sf"/>
</dbReference>
<gene>
    <name evidence="8" type="primary">SFMBT2</name>
    <name evidence="8" type="synonym">sfmbt2</name>
</gene>
<feature type="domain" description="SAM" evidence="7">
    <location>
        <begin position="714"/>
        <end position="780"/>
    </location>
</feature>
<dbReference type="Pfam" id="PF12140">
    <property type="entry name" value="SLED"/>
    <property type="match status" value="1"/>
</dbReference>
<dbReference type="InterPro" id="IPR037604">
    <property type="entry name" value="Scm-like-4MBT1/2_SAM"/>
</dbReference>
<dbReference type="GO" id="GO:0005634">
    <property type="term" value="C:nucleus"/>
    <property type="evidence" value="ECO:0007669"/>
    <property type="project" value="UniProtKB-SubCell"/>
</dbReference>
<dbReference type="GO" id="GO:0003714">
    <property type="term" value="F:transcription corepressor activity"/>
    <property type="evidence" value="ECO:0007669"/>
    <property type="project" value="InterPro"/>
</dbReference>
<feature type="repeat" description="MBT" evidence="5">
    <location>
        <begin position="223"/>
        <end position="329"/>
    </location>
</feature>
<sequence>FSWATHTHTHTHTHYHTHVHTVEISLQSSFQPGMKLEVANKSSPDTYWVATIITTCGQLLLLRFSGYGEDRKADFWCDVMTADLHPVGWCAQNNKTLMPPEAIKEKYSDWTEFLVQDLTGSRTAPANLLEGPLRGKNTVDLIVEGSVLELQDFMDPLIYWPVRVVQNVGGRLQLRSAGLHDDQKTQDIWLFYLDVRLRPLGWALENSLALEPPTELRSLKSAAEWQQALEEAQLDGGKSPLPLEVFKDHVDLPKHSFKTGMKLEMVSPWEQLQICPVSVTKVYNENYFQITLDDQSVDPKPRSVVCHTHSPGILPVQWCLKNGVSLERPRGYEGQDFDWADYLKQSGTEAAPEVCFPDAWQNRGFAKDMWLEAVNPRRPAEVCVAQITQVRGRLLWLRLEGVAKPLSECIVDVESMDIFPVGWCEANAYPLTPPLKPVCTFAPPQPIETVPVNVCQPVTMDPGSANGKYCCSKIFVNHRCFSGPYLNKGRIAELPQAVGPGKCTLVLKELLSMLINAAYKPGRVLKELQEVEDQSWDCHEETLKAKYKGKTYRSTIRIVRLAEQIPDFCRKVCVKLQCCPNLFSPILVTDKCPENCSAQTKTKYSKCLFVYGAIIQITSHAAIMKHTQIKAYEAAKCIIAFDEYSEPREDHTDTSSVEVTSSRPRRAVTLRRAVSAGSTTGSQERGEGRRRSTRSLSVEGVEEEEGQLVLERNPLEWSVDEVVQFISSTDCASLANIFQEQDIDGQALLLLTLPTVQECMDLKLGPAIKLCHQIERVKVAFYRQYAN</sequence>
<keyword evidence="3" id="KW-0677">Repeat</keyword>
<evidence type="ECO:0000313" key="9">
    <source>
        <dbReference type="Proteomes" id="UP000472263"/>
    </source>
</evidence>
<evidence type="ECO:0000256" key="6">
    <source>
        <dbReference type="SAM" id="MobiDB-lite"/>
    </source>
</evidence>
<dbReference type="PANTHER" id="PTHR12247">
    <property type="entry name" value="POLYCOMB GROUP PROTEIN"/>
    <property type="match status" value="1"/>
</dbReference>
<dbReference type="SUPFAM" id="SSF63748">
    <property type="entry name" value="Tudor/PWWP/MBT"/>
    <property type="match status" value="4"/>
</dbReference>
<dbReference type="InterPro" id="IPR004092">
    <property type="entry name" value="Mbt"/>
</dbReference>
<evidence type="ECO:0000256" key="5">
    <source>
        <dbReference type="PROSITE-ProRule" id="PRU00459"/>
    </source>
</evidence>
<feature type="repeat" description="MBT" evidence="5">
    <location>
        <begin position="108"/>
        <end position="213"/>
    </location>
</feature>
<organism evidence="8 9">
    <name type="scientific">Myripristis murdjan</name>
    <name type="common">pinecone soldierfish</name>
    <dbReference type="NCBI Taxonomy" id="586833"/>
    <lineage>
        <taxon>Eukaryota</taxon>
        <taxon>Metazoa</taxon>
        <taxon>Chordata</taxon>
        <taxon>Craniata</taxon>
        <taxon>Vertebrata</taxon>
        <taxon>Euteleostomi</taxon>
        <taxon>Actinopterygii</taxon>
        <taxon>Neopterygii</taxon>
        <taxon>Teleostei</taxon>
        <taxon>Neoteleostei</taxon>
        <taxon>Acanthomorphata</taxon>
        <taxon>Holocentriformes</taxon>
        <taxon>Holocentridae</taxon>
        <taxon>Myripristis</taxon>
    </lineage>
</organism>
<dbReference type="PANTHER" id="PTHR12247:SF62">
    <property type="entry name" value="SCM-LIKE WITH FOUR MBT DOMAINS PROTEIN 2"/>
    <property type="match status" value="1"/>
</dbReference>
<name>A0A667ZMD5_9TELE</name>
<feature type="repeat" description="MBT" evidence="5">
    <location>
        <begin position="1"/>
        <end position="100"/>
    </location>
</feature>
<dbReference type="InterPro" id="IPR050548">
    <property type="entry name" value="PcG_chromatin_remod_factors"/>
</dbReference>